<keyword evidence="2" id="KW-1185">Reference proteome</keyword>
<name>A0AAV2BVA2_9ARAC</name>
<evidence type="ECO:0008006" key="3">
    <source>
        <dbReference type="Google" id="ProtNLM"/>
    </source>
</evidence>
<dbReference type="EMBL" id="CAXIEN010000541">
    <property type="protein sequence ID" value="CAL1300211.1"/>
    <property type="molecule type" value="Genomic_DNA"/>
</dbReference>
<protein>
    <recommendedName>
        <fullName evidence="3">Secreted protein</fullName>
    </recommendedName>
</protein>
<accession>A0AAV2BVA2</accession>
<gene>
    <name evidence="1" type="ORF">LARSCL_LOCUS21819</name>
</gene>
<evidence type="ECO:0000313" key="2">
    <source>
        <dbReference type="Proteomes" id="UP001497382"/>
    </source>
</evidence>
<proteinExistence type="predicted"/>
<organism evidence="1 2">
    <name type="scientific">Larinioides sclopetarius</name>
    <dbReference type="NCBI Taxonomy" id="280406"/>
    <lineage>
        <taxon>Eukaryota</taxon>
        <taxon>Metazoa</taxon>
        <taxon>Ecdysozoa</taxon>
        <taxon>Arthropoda</taxon>
        <taxon>Chelicerata</taxon>
        <taxon>Arachnida</taxon>
        <taxon>Araneae</taxon>
        <taxon>Araneomorphae</taxon>
        <taxon>Entelegynae</taxon>
        <taxon>Araneoidea</taxon>
        <taxon>Araneidae</taxon>
        <taxon>Larinioides</taxon>
    </lineage>
</organism>
<sequence length="95" mass="10714">MFLRPFSCRVPLCSSGCDSCLSPRRPGLDSRYGKCRFLCLMSPTSSLSLVVSTTMKIKHEMSSLYFLSADAPTRRLYSDCRSAMQCPCRCERRAV</sequence>
<dbReference type="AlphaFoldDB" id="A0AAV2BVA2"/>
<dbReference type="Proteomes" id="UP001497382">
    <property type="component" value="Unassembled WGS sequence"/>
</dbReference>
<comment type="caution">
    <text evidence="1">The sequence shown here is derived from an EMBL/GenBank/DDBJ whole genome shotgun (WGS) entry which is preliminary data.</text>
</comment>
<reference evidence="1 2" key="1">
    <citation type="submission" date="2024-04" db="EMBL/GenBank/DDBJ databases">
        <authorList>
            <person name="Rising A."/>
            <person name="Reimegard J."/>
            <person name="Sonavane S."/>
            <person name="Akerstrom W."/>
            <person name="Nylinder S."/>
            <person name="Hedman E."/>
            <person name="Kallberg Y."/>
        </authorList>
    </citation>
    <scope>NUCLEOTIDE SEQUENCE [LARGE SCALE GENOMIC DNA]</scope>
</reference>
<evidence type="ECO:0000313" key="1">
    <source>
        <dbReference type="EMBL" id="CAL1300211.1"/>
    </source>
</evidence>